<proteinExistence type="predicted"/>
<evidence type="ECO:0000313" key="2">
    <source>
        <dbReference type="Proteomes" id="UP000236655"/>
    </source>
</evidence>
<accession>A0A2I7N7W8</accession>
<reference evidence="2" key="1">
    <citation type="submission" date="2017-11" db="EMBL/GenBank/DDBJ databases">
        <authorList>
            <person name="Chan K.G."/>
            <person name="Lee L.S."/>
        </authorList>
    </citation>
    <scope>NUCLEOTIDE SEQUENCE [LARGE SCALE GENOMIC DNA]</scope>
    <source>
        <strain evidence="2">DSM 100970</strain>
    </source>
</reference>
<dbReference type="AlphaFoldDB" id="A0A2I7N7W8"/>
<protein>
    <submittedName>
        <fullName evidence="1">Uncharacterized protein</fullName>
    </submittedName>
</protein>
<organism evidence="1 2">
    <name type="scientific">Aquella oligotrophica</name>
    <dbReference type="NCBI Taxonomy" id="2067065"/>
    <lineage>
        <taxon>Bacteria</taxon>
        <taxon>Pseudomonadati</taxon>
        <taxon>Pseudomonadota</taxon>
        <taxon>Betaproteobacteria</taxon>
        <taxon>Neisseriales</taxon>
        <taxon>Neisseriaceae</taxon>
        <taxon>Aquella</taxon>
    </lineage>
</organism>
<name>A0A2I7N7W8_9NEIS</name>
<gene>
    <name evidence="1" type="ORF">CUN60_09545</name>
</gene>
<keyword evidence="2" id="KW-1185">Reference proteome</keyword>
<dbReference type="RefSeq" id="WP_102951821.1">
    <property type="nucleotide sequence ID" value="NZ_CP024847.1"/>
</dbReference>
<dbReference type="KEGG" id="nba:CUN60_09545"/>
<dbReference type="Proteomes" id="UP000236655">
    <property type="component" value="Chromosome"/>
</dbReference>
<dbReference type="EMBL" id="CP024847">
    <property type="protein sequence ID" value="AUR52530.1"/>
    <property type="molecule type" value="Genomic_DNA"/>
</dbReference>
<sequence length="67" mass="7375">MKKFIITILTIACLVACKNQVSESHNGIFNGLKQISYIKHNQIKSIQSEQVTIGEALVTANTQEATI</sequence>
<evidence type="ECO:0000313" key="1">
    <source>
        <dbReference type="EMBL" id="AUR52530.1"/>
    </source>
</evidence>